<accession>A0AA95GVP3</accession>
<evidence type="ECO:0000313" key="4">
    <source>
        <dbReference type="Proteomes" id="UP001177595"/>
    </source>
</evidence>
<dbReference type="RefSeq" id="WP_280627297.1">
    <property type="nucleotide sequence ID" value="NZ_CP123515.1"/>
</dbReference>
<comment type="similarity">
    <text evidence="1">Belongs to the initiator RepB protein family.</text>
</comment>
<dbReference type="Pfam" id="PF01051">
    <property type="entry name" value="Rep3_N"/>
    <property type="match status" value="1"/>
</dbReference>
<feature type="domain" description="Initiator Rep protein WH1" evidence="2">
    <location>
        <begin position="11"/>
        <end position="171"/>
    </location>
</feature>
<protein>
    <submittedName>
        <fullName evidence="3">Replication initiation protein</fullName>
    </submittedName>
</protein>
<dbReference type="Pfam" id="PF21205">
    <property type="entry name" value="Rep3_C"/>
    <property type="match status" value="1"/>
</dbReference>
<gene>
    <name evidence="3" type="ORF">QE210_21615</name>
</gene>
<organism evidence="3 4">
    <name type="scientific">Arsenophonus nasoniae</name>
    <name type="common">son-killer infecting Nasonia vitripennis</name>
    <dbReference type="NCBI Taxonomy" id="638"/>
    <lineage>
        <taxon>Bacteria</taxon>
        <taxon>Pseudomonadati</taxon>
        <taxon>Pseudomonadota</taxon>
        <taxon>Gammaproteobacteria</taxon>
        <taxon>Enterobacterales</taxon>
        <taxon>Morganellaceae</taxon>
        <taxon>Arsenophonus</taxon>
    </lineage>
</organism>
<dbReference type="GO" id="GO:0003887">
    <property type="term" value="F:DNA-directed DNA polymerase activity"/>
    <property type="evidence" value="ECO:0007669"/>
    <property type="project" value="InterPro"/>
</dbReference>
<geneLocation type="plasmid" evidence="3 4">
    <name>paPv11</name>
</geneLocation>
<keyword evidence="3" id="KW-0614">Plasmid</keyword>
<dbReference type="InterPro" id="IPR036390">
    <property type="entry name" value="WH_DNA-bd_sf"/>
</dbReference>
<dbReference type="EMBL" id="CP123515">
    <property type="protein sequence ID" value="WGM04036.1"/>
    <property type="molecule type" value="Genomic_DNA"/>
</dbReference>
<dbReference type="Proteomes" id="UP001177595">
    <property type="component" value="Plasmid paPv11"/>
</dbReference>
<dbReference type="GO" id="GO:0006270">
    <property type="term" value="P:DNA replication initiation"/>
    <property type="evidence" value="ECO:0007669"/>
    <property type="project" value="InterPro"/>
</dbReference>
<dbReference type="InterPro" id="IPR036388">
    <property type="entry name" value="WH-like_DNA-bd_sf"/>
</dbReference>
<evidence type="ECO:0000313" key="3">
    <source>
        <dbReference type="EMBL" id="WGM04036.1"/>
    </source>
</evidence>
<evidence type="ECO:0000256" key="1">
    <source>
        <dbReference type="ARBA" id="ARBA00038283"/>
    </source>
</evidence>
<reference evidence="3" key="1">
    <citation type="submission" date="2023-04" db="EMBL/GenBank/DDBJ databases">
        <title>Genome dynamics across the evolutionary transition to endosymbiosis.</title>
        <authorList>
            <person name="Siozios S."/>
            <person name="Nadal-Jimenez P."/>
            <person name="Azagi T."/>
            <person name="Sprong H."/>
            <person name="Frost C.L."/>
            <person name="Parratt S.R."/>
            <person name="Taylor G."/>
            <person name="Brettell L."/>
            <person name="Lew K.C."/>
            <person name="Croft L."/>
            <person name="King K.C."/>
            <person name="Brockhurst M.A."/>
            <person name="Hypsa V."/>
            <person name="Novakova E."/>
            <person name="Darby A.C."/>
            <person name="Hurst G.D.D."/>
        </authorList>
    </citation>
    <scope>NUCLEOTIDE SEQUENCE</scope>
    <source>
        <strain evidence="3">APv</strain>
        <plasmid evidence="3">paPv11</plasmid>
    </source>
</reference>
<dbReference type="AlphaFoldDB" id="A0AA95GVP3"/>
<dbReference type="Gene3D" id="1.10.10.10">
    <property type="entry name" value="Winged helix-like DNA-binding domain superfamily/Winged helix DNA-binding domain"/>
    <property type="match status" value="2"/>
</dbReference>
<evidence type="ECO:0000259" key="2">
    <source>
        <dbReference type="Pfam" id="PF01051"/>
    </source>
</evidence>
<name>A0AA95GVP3_9GAMM</name>
<sequence>MKVSKKTKIRHRNGINATLADMPLSSRRVLFLTIARVDPKKIMERGEVFRVYASDYSELCGIDKSAAYKQLKEAAKQLQQQIIAIPREQLLPPIPRVGEPLLPWKKLEGGVRMLNVTEYCDYMDGDGYIDIAFSRQMEPYICRLEKDFTTQILLSAVRLSDTNAIRLYQYLREKISAGKVKYFDISLEDLKSDLGVADSVHYKEFKYFNNQFIKRAISKIIEKTEFNVIKMEVIKRIRRKAVEVRISYEYEEN</sequence>
<proteinExistence type="inferred from homology"/>
<dbReference type="InterPro" id="IPR000525">
    <property type="entry name" value="Initiator_Rep_WH1"/>
</dbReference>
<dbReference type="SUPFAM" id="SSF46785">
    <property type="entry name" value="Winged helix' DNA-binding domain"/>
    <property type="match status" value="2"/>
</dbReference>